<reference evidence="1 2" key="1">
    <citation type="submission" date="2020-04" db="EMBL/GenBank/DDBJ databases">
        <title>Genome sequence of Altibacter aquimarinus strain ALE3EI.</title>
        <authorList>
            <person name="Oh H.-M."/>
            <person name="Jang D."/>
        </authorList>
    </citation>
    <scope>NUCLEOTIDE SEQUENCE [LARGE SCALE GENOMIC DNA]</scope>
    <source>
        <strain evidence="1 2">ALE3EI</strain>
    </source>
</reference>
<proteinExistence type="predicted"/>
<dbReference type="KEGG" id="alti:ALE3EI_2368"/>
<dbReference type="RefSeq" id="WP_186988944.1">
    <property type="nucleotide sequence ID" value="NZ_CP052909.1"/>
</dbReference>
<dbReference type="EMBL" id="CP052909">
    <property type="protein sequence ID" value="QNJ98907.1"/>
    <property type="molecule type" value="Genomic_DNA"/>
</dbReference>
<sequence>MIKRILFALALITIFNGCTRDDICAEETATTPLLIITFKDSNNPLLPKSVNNLTIESTDANNVSVFVQNTTDSIAIPLKVNANNTEFLFIKNDGTSSENTDTVNFTYTREDIYVNRACAFKTVYAELSATVENEGTTNWINTLNVINTTIENETAAHITIFH</sequence>
<organism evidence="1 2">
    <name type="scientific">Constantimarinum furrinae</name>
    <dbReference type="NCBI Taxonomy" id="2562285"/>
    <lineage>
        <taxon>Bacteria</taxon>
        <taxon>Pseudomonadati</taxon>
        <taxon>Bacteroidota</taxon>
        <taxon>Flavobacteriia</taxon>
        <taxon>Flavobacteriales</taxon>
        <taxon>Flavobacteriaceae</taxon>
        <taxon>Altibacter/Constantimarinum group</taxon>
        <taxon>Constantimarinum</taxon>
    </lineage>
</organism>
<evidence type="ECO:0000313" key="1">
    <source>
        <dbReference type="EMBL" id="QNJ98907.1"/>
    </source>
</evidence>
<gene>
    <name evidence="1" type="ORF">ALE3EI_2368</name>
</gene>
<keyword evidence="2" id="KW-1185">Reference proteome</keyword>
<dbReference type="Proteomes" id="UP000515514">
    <property type="component" value="Chromosome"/>
</dbReference>
<name>A0A7G8PX41_9FLAO</name>
<dbReference type="AlphaFoldDB" id="A0A7G8PX41"/>
<dbReference type="Pfam" id="PF20050">
    <property type="entry name" value="DUF6452"/>
    <property type="match status" value="1"/>
</dbReference>
<protein>
    <submittedName>
        <fullName evidence="1">Uncharacterized protein</fullName>
    </submittedName>
</protein>
<dbReference type="InterPro" id="IPR045607">
    <property type="entry name" value="DUF6452"/>
</dbReference>
<evidence type="ECO:0000313" key="2">
    <source>
        <dbReference type="Proteomes" id="UP000515514"/>
    </source>
</evidence>
<accession>A0A7G8PX41</accession>